<evidence type="ECO:0000256" key="4">
    <source>
        <dbReference type="ARBA" id="ARBA00022605"/>
    </source>
</evidence>
<dbReference type="Gene3D" id="3.40.640.10">
    <property type="entry name" value="Type I PLP-dependent aspartate aminotransferase-like (Major domain)"/>
    <property type="match status" value="1"/>
</dbReference>
<comment type="subunit">
    <text evidence="7">Homodimer.</text>
</comment>
<dbReference type="InterPro" id="IPR019798">
    <property type="entry name" value="Ser_HO-MeTrfase_PLP_BS"/>
</dbReference>
<evidence type="ECO:0000256" key="5">
    <source>
        <dbReference type="ARBA" id="ARBA00022679"/>
    </source>
</evidence>
<dbReference type="Proteomes" id="UP001072952">
    <property type="component" value="Unassembled WGS sequence"/>
</dbReference>
<dbReference type="InterPro" id="IPR049943">
    <property type="entry name" value="Ser_HO-MeTrfase-like"/>
</dbReference>
<feature type="domain" description="Serine hydroxymethyltransferase-like" evidence="8">
    <location>
        <begin position="4"/>
        <end position="381"/>
    </location>
</feature>
<dbReference type="InterPro" id="IPR015421">
    <property type="entry name" value="PyrdxlP-dep_Trfase_major"/>
</dbReference>
<dbReference type="PANTHER" id="PTHR11680">
    <property type="entry name" value="SERINE HYDROXYMETHYLTRANSFERASE"/>
    <property type="match status" value="1"/>
</dbReference>
<dbReference type="EMBL" id="JANSLD010000009">
    <property type="protein sequence ID" value="MCY1582326.1"/>
    <property type="molecule type" value="Genomic_DNA"/>
</dbReference>
<comment type="caution">
    <text evidence="7">Lacks conserved residue(s) required for the propagation of feature annotation.</text>
</comment>
<comment type="cofactor">
    <cofactor evidence="1 7">
        <name>pyridoxal 5'-phosphate</name>
        <dbReference type="ChEBI" id="CHEBI:597326"/>
    </cofactor>
</comment>
<evidence type="ECO:0000256" key="1">
    <source>
        <dbReference type="ARBA" id="ARBA00001933"/>
    </source>
</evidence>
<evidence type="ECO:0000256" key="7">
    <source>
        <dbReference type="HAMAP-Rule" id="MF_00051"/>
    </source>
</evidence>
<proteinExistence type="inferred from homology"/>
<keyword evidence="6 7" id="KW-0663">Pyridoxal phosphate</keyword>
<evidence type="ECO:0000313" key="10">
    <source>
        <dbReference type="Proteomes" id="UP001072952"/>
    </source>
</evidence>
<dbReference type="InterPro" id="IPR039429">
    <property type="entry name" value="SHMT-like_dom"/>
</dbReference>
<sequence length="412" mass="45187">MSFIQKQDQEIYDAIQNEFNRQNNNIELIASENFVSEAVMEAQGSVLTNKYAEGYPGRRYYGGCSYVDVSERLAIARAKELFGAEHANVQPHSGSQANMAVYLVALEHGDTVLGMNLSQGGHLTHGAPVNFSGQFYNFVEYGVDKETEKIDYDEVRRLAQKHQPKLIVAGASAYSRQIDFKRFKEIADEVGAKLMVDMAHIAGLVAAGLHPNPVAYADFVTTTTHKTLRGPRGGMILCKEEYKKAVDKTIFPGIQGGPLEHVIAAKAVALGEALHPDFKDYQAQVIANARVLAETLQEEGFRIVSGGTDNHLVCVDVKGSVGITGKVAEEVLDDIGITCNKNTIPFDQEKPFVTSGLRLGTPAATTRGFDEAAFKEVAKIMSLVLKDPENEQVLKEGKERVRTLTSKYPLYN</sequence>
<name>A0ABT4BI34_9STAP</name>
<evidence type="ECO:0000259" key="8">
    <source>
        <dbReference type="Pfam" id="PF00464"/>
    </source>
</evidence>
<comment type="pathway">
    <text evidence="7">Amino-acid biosynthesis; glycine biosynthesis; glycine from L-serine: step 1/1.</text>
</comment>
<gene>
    <name evidence="7" type="primary">glyA</name>
    <name evidence="9" type="ORF">NW133_02040</name>
</gene>
<dbReference type="RefSeq" id="WP_124225372.1">
    <property type="nucleotide sequence ID" value="NZ_JANSKN010000009.1"/>
</dbReference>
<reference evidence="9" key="1">
    <citation type="journal article" date="2022" name="Int. J. Mol. Sci.">
        <title>Phenotypic and Genotypic Virulence Characterisation of Staphylococcus pettenkoferi Strains Isolated from Human Bloodstream and Diabetic Foot Infections.</title>
        <authorList>
            <person name="Magnan C."/>
            <person name="Ahmad-Mansour N."/>
            <person name="Pouget C."/>
            <person name="Morsli M."/>
            <person name="Huc-Brandt S."/>
            <person name="Pantel A."/>
            <person name="Dunyach-Remy C."/>
            <person name="Sotto A."/>
            <person name="Molle V."/>
            <person name="Lavigne J.-P."/>
        </authorList>
    </citation>
    <scope>NUCLEOTIDE SEQUENCE</scope>
    <source>
        <strain evidence="9">NSP012P</strain>
    </source>
</reference>
<dbReference type="EC" id="2.1.2.1" evidence="7"/>
<comment type="pathway">
    <text evidence="7">One-carbon metabolism; tetrahydrofolate interconversion.</text>
</comment>
<dbReference type="CDD" id="cd00378">
    <property type="entry name" value="SHMT"/>
    <property type="match status" value="1"/>
</dbReference>
<dbReference type="InterPro" id="IPR001085">
    <property type="entry name" value="Ser_HO-MeTrfase"/>
</dbReference>
<feature type="binding site" evidence="7">
    <location>
        <position position="240"/>
    </location>
    <ligand>
        <name>(6S)-5,6,7,8-tetrahydrofolate</name>
        <dbReference type="ChEBI" id="CHEBI:57453"/>
    </ligand>
</feature>
<reference evidence="9" key="2">
    <citation type="submission" date="2022-08" db="EMBL/GenBank/DDBJ databases">
        <authorList>
            <person name="Magnan C."/>
        </authorList>
    </citation>
    <scope>NUCLEOTIDE SEQUENCE</scope>
    <source>
        <strain evidence="9">NSP012P</strain>
    </source>
</reference>
<dbReference type="PANTHER" id="PTHR11680:SF35">
    <property type="entry name" value="SERINE HYDROXYMETHYLTRANSFERASE 1"/>
    <property type="match status" value="1"/>
</dbReference>
<evidence type="ECO:0000256" key="3">
    <source>
        <dbReference type="ARBA" id="ARBA00022563"/>
    </source>
</evidence>
<dbReference type="Gene3D" id="3.90.1150.10">
    <property type="entry name" value="Aspartate Aminotransferase, domain 1"/>
    <property type="match status" value="1"/>
</dbReference>
<dbReference type="NCBIfam" id="NF000586">
    <property type="entry name" value="PRK00011.1"/>
    <property type="match status" value="1"/>
</dbReference>
<evidence type="ECO:0000256" key="6">
    <source>
        <dbReference type="ARBA" id="ARBA00022898"/>
    </source>
</evidence>
<dbReference type="HAMAP" id="MF_00051">
    <property type="entry name" value="SHMT"/>
    <property type="match status" value="1"/>
</dbReference>
<keyword evidence="3 7" id="KW-0554">One-carbon metabolism</keyword>
<evidence type="ECO:0000256" key="2">
    <source>
        <dbReference type="ARBA" id="ARBA00006376"/>
    </source>
</evidence>
<accession>A0ABT4BI34</accession>
<dbReference type="InterPro" id="IPR015422">
    <property type="entry name" value="PyrdxlP-dep_Trfase_small"/>
</dbReference>
<dbReference type="PROSITE" id="PS00096">
    <property type="entry name" value="SHMT"/>
    <property type="match status" value="1"/>
</dbReference>
<comment type="subcellular location">
    <subcellularLocation>
        <location evidence="7">Cytoplasm</location>
    </subcellularLocation>
</comment>
<dbReference type="PIRSF" id="PIRSF000412">
    <property type="entry name" value="SHMT"/>
    <property type="match status" value="1"/>
</dbReference>
<feature type="binding site" evidence="7">
    <location>
        <position position="117"/>
    </location>
    <ligand>
        <name>(6S)-5,6,7,8-tetrahydrofolate</name>
        <dbReference type="ChEBI" id="CHEBI:57453"/>
    </ligand>
</feature>
<protein>
    <recommendedName>
        <fullName evidence="7">Serine hydroxymethyltransferase</fullName>
        <shortName evidence="7">SHMT</shortName>
        <shortName evidence="7">Serine methylase</shortName>
        <ecNumber evidence="7">2.1.2.1</ecNumber>
    </recommendedName>
</protein>
<keyword evidence="5 7" id="KW-0808">Transferase</keyword>
<comment type="similarity">
    <text evidence="2 7">Belongs to the SHMT family.</text>
</comment>
<evidence type="ECO:0000313" key="9">
    <source>
        <dbReference type="EMBL" id="MCY1582326.1"/>
    </source>
</evidence>
<comment type="catalytic activity">
    <reaction evidence="7">
        <text>(6R)-5,10-methylene-5,6,7,8-tetrahydrofolate + glycine + H2O = (6S)-5,6,7,8-tetrahydrofolate + L-serine</text>
        <dbReference type="Rhea" id="RHEA:15481"/>
        <dbReference type="ChEBI" id="CHEBI:15377"/>
        <dbReference type="ChEBI" id="CHEBI:15636"/>
        <dbReference type="ChEBI" id="CHEBI:33384"/>
        <dbReference type="ChEBI" id="CHEBI:57305"/>
        <dbReference type="ChEBI" id="CHEBI:57453"/>
        <dbReference type="EC" id="2.1.2.1"/>
    </reaction>
</comment>
<feature type="modified residue" description="N6-(pyridoxal phosphate)lysine" evidence="7">
    <location>
        <position position="226"/>
    </location>
</feature>
<comment type="caution">
    <text evidence="9">The sequence shown here is derived from an EMBL/GenBank/DDBJ whole genome shotgun (WGS) entry which is preliminary data.</text>
</comment>
<keyword evidence="10" id="KW-1185">Reference proteome</keyword>
<feature type="site" description="Plays an important role in substrate specificity" evidence="7">
    <location>
        <position position="225"/>
    </location>
</feature>
<dbReference type="Pfam" id="PF00464">
    <property type="entry name" value="SHMT"/>
    <property type="match status" value="1"/>
</dbReference>
<comment type="function">
    <text evidence="7">Catalyzes the reversible interconversion of serine and glycine with tetrahydrofolate (THF) serving as the one-carbon carrier. This reaction serves as the major source of one-carbon groups required for the biosynthesis of purines, thymidylate, methionine, and other important biomolecules. Also exhibits THF-independent aldolase activity toward beta-hydroxyamino acids, producing glycine and aldehydes, via a retro-aldol mechanism.</text>
</comment>
<feature type="binding site" evidence="7">
    <location>
        <begin position="121"/>
        <end position="123"/>
    </location>
    <ligand>
        <name>(6S)-5,6,7,8-tetrahydrofolate</name>
        <dbReference type="ChEBI" id="CHEBI:57453"/>
    </ligand>
</feature>
<organism evidence="9 10">
    <name type="scientific">Staphylococcus pettenkoferi</name>
    <dbReference type="NCBI Taxonomy" id="170573"/>
    <lineage>
        <taxon>Bacteria</taxon>
        <taxon>Bacillati</taxon>
        <taxon>Bacillota</taxon>
        <taxon>Bacilli</taxon>
        <taxon>Bacillales</taxon>
        <taxon>Staphylococcaceae</taxon>
        <taxon>Staphylococcus</taxon>
    </lineage>
</organism>
<keyword evidence="4 7" id="KW-0028">Amino-acid biosynthesis</keyword>
<dbReference type="SUPFAM" id="SSF53383">
    <property type="entry name" value="PLP-dependent transferases"/>
    <property type="match status" value="1"/>
</dbReference>
<dbReference type="InterPro" id="IPR015424">
    <property type="entry name" value="PyrdxlP-dep_Trfase"/>
</dbReference>
<keyword evidence="7" id="KW-0963">Cytoplasm</keyword>